<dbReference type="RefSeq" id="WP_146564732.1">
    <property type="nucleotide sequence ID" value="NZ_SIHJ01000001.1"/>
</dbReference>
<dbReference type="PANTHER" id="PTHR30093:SF2">
    <property type="entry name" value="TYPE II SECRETION SYSTEM PROTEIN H"/>
    <property type="match status" value="1"/>
</dbReference>
<keyword evidence="1" id="KW-0812">Transmembrane</keyword>
<evidence type="ECO:0000313" key="3">
    <source>
        <dbReference type="EMBL" id="TWT37393.1"/>
    </source>
</evidence>
<sequence>MDAKAERRRGAFTLVELLVVIAIIGILIALLLPAVQAAREAARRTQCVNNLKNIGLSIHNFVDTYKIFPMGGTEPDVRIENYLADSATVSTAANRKGPPNGPLKQGLGWMYQILPYLEEGAVQNLLTQEQIQQQTLTLYNCPSRRQPKISPAGVSLVDYAGVTAGPARSELGNEFDAAIANPQAHHWQAFWGSGQIGTPALPTSTTVQLAQFVGDPIQFRGVIQRADWRPDTSSAAGGVRVGFAKKMTFAKISDGTSKTLVVSEKRVDTSLLEGGSVSDNRGWADGWDYDNLRSTFFPVERDGVAESTGQFVKNHYQFGSAHSGGVNAMFGDASVSFIRYDINPELFNQLGHRHDGEVFVDEY</sequence>
<dbReference type="NCBIfam" id="TIGR04294">
    <property type="entry name" value="pre_pil_HX9DG"/>
    <property type="match status" value="1"/>
</dbReference>
<dbReference type="SUPFAM" id="SSF54523">
    <property type="entry name" value="Pili subunits"/>
    <property type="match status" value="1"/>
</dbReference>
<comment type="caution">
    <text evidence="3">The sequence shown here is derived from an EMBL/GenBank/DDBJ whole genome shotgun (WGS) entry which is preliminary data.</text>
</comment>
<name>A0A5C5VHC3_9BACT</name>
<dbReference type="AlphaFoldDB" id="A0A5C5VHC3"/>
<dbReference type="InterPro" id="IPR011453">
    <property type="entry name" value="DUF1559"/>
</dbReference>
<evidence type="ECO:0000313" key="4">
    <source>
        <dbReference type="Proteomes" id="UP000316714"/>
    </source>
</evidence>
<keyword evidence="1" id="KW-0472">Membrane</keyword>
<gene>
    <name evidence="3" type="ORF">KOR34_23430</name>
</gene>
<dbReference type="PANTHER" id="PTHR30093">
    <property type="entry name" value="GENERAL SECRETION PATHWAY PROTEIN G"/>
    <property type="match status" value="1"/>
</dbReference>
<evidence type="ECO:0000259" key="2">
    <source>
        <dbReference type="Pfam" id="PF07596"/>
    </source>
</evidence>
<dbReference type="Pfam" id="PF07963">
    <property type="entry name" value="N_methyl"/>
    <property type="match status" value="1"/>
</dbReference>
<evidence type="ECO:0000256" key="1">
    <source>
        <dbReference type="SAM" id="Phobius"/>
    </source>
</evidence>
<dbReference type="InterPro" id="IPR045584">
    <property type="entry name" value="Pilin-like"/>
</dbReference>
<feature type="transmembrane region" description="Helical" evidence="1">
    <location>
        <begin position="12"/>
        <end position="35"/>
    </location>
</feature>
<protein>
    <recommendedName>
        <fullName evidence="2">DUF1559 domain-containing protein</fullName>
    </recommendedName>
</protein>
<dbReference type="Gene3D" id="3.30.700.10">
    <property type="entry name" value="Glycoprotein, Type 4 Pilin"/>
    <property type="match status" value="1"/>
</dbReference>
<dbReference type="Pfam" id="PF07596">
    <property type="entry name" value="SBP_bac_10"/>
    <property type="match status" value="1"/>
</dbReference>
<accession>A0A5C5VHC3</accession>
<reference evidence="3 4" key="1">
    <citation type="submission" date="2019-02" db="EMBL/GenBank/DDBJ databases">
        <title>Deep-cultivation of Planctomycetes and their phenomic and genomic characterization uncovers novel biology.</title>
        <authorList>
            <person name="Wiegand S."/>
            <person name="Jogler M."/>
            <person name="Boedeker C."/>
            <person name="Pinto D."/>
            <person name="Vollmers J."/>
            <person name="Rivas-Marin E."/>
            <person name="Kohn T."/>
            <person name="Peeters S.H."/>
            <person name="Heuer A."/>
            <person name="Rast P."/>
            <person name="Oberbeckmann S."/>
            <person name="Bunk B."/>
            <person name="Jeske O."/>
            <person name="Meyerdierks A."/>
            <person name="Storesund J.E."/>
            <person name="Kallscheuer N."/>
            <person name="Luecker S."/>
            <person name="Lage O.M."/>
            <person name="Pohl T."/>
            <person name="Merkel B.J."/>
            <person name="Hornburger P."/>
            <person name="Mueller R.-W."/>
            <person name="Bruemmer F."/>
            <person name="Labrenz M."/>
            <person name="Spormann A.M."/>
            <person name="Op Den Camp H."/>
            <person name="Overmann J."/>
            <person name="Amann R."/>
            <person name="Jetten M.S.M."/>
            <person name="Mascher T."/>
            <person name="Medema M.H."/>
            <person name="Devos D.P."/>
            <person name="Kaster A.-K."/>
            <person name="Ovreas L."/>
            <person name="Rohde M."/>
            <person name="Galperin M.Y."/>
            <person name="Jogler C."/>
        </authorList>
    </citation>
    <scope>NUCLEOTIDE SEQUENCE [LARGE SCALE GENOMIC DNA]</scope>
    <source>
        <strain evidence="3 4">KOR34</strain>
    </source>
</reference>
<organism evidence="3 4">
    <name type="scientific">Posidoniimonas corsicana</name>
    <dbReference type="NCBI Taxonomy" id="1938618"/>
    <lineage>
        <taxon>Bacteria</taxon>
        <taxon>Pseudomonadati</taxon>
        <taxon>Planctomycetota</taxon>
        <taxon>Planctomycetia</taxon>
        <taxon>Pirellulales</taxon>
        <taxon>Lacipirellulaceae</taxon>
        <taxon>Posidoniimonas</taxon>
    </lineage>
</organism>
<dbReference type="NCBIfam" id="TIGR02532">
    <property type="entry name" value="IV_pilin_GFxxxE"/>
    <property type="match status" value="1"/>
</dbReference>
<proteinExistence type="predicted"/>
<keyword evidence="1" id="KW-1133">Transmembrane helix</keyword>
<dbReference type="Proteomes" id="UP000316714">
    <property type="component" value="Unassembled WGS sequence"/>
</dbReference>
<keyword evidence="4" id="KW-1185">Reference proteome</keyword>
<dbReference type="EMBL" id="SIHJ01000001">
    <property type="protein sequence ID" value="TWT37393.1"/>
    <property type="molecule type" value="Genomic_DNA"/>
</dbReference>
<feature type="domain" description="DUF1559" evidence="2">
    <location>
        <begin position="36"/>
        <end position="345"/>
    </location>
</feature>
<dbReference type="InterPro" id="IPR012902">
    <property type="entry name" value="N_methyl_site"/>
</dbReference>
<dbReference type="InterPro" id="IPR027558">
    <property type="entry name" value="Pre_pil_HX9DG_C"/>
</dbReference>
<dbReference type="OrthoDB" id="262227at2"/>